<feature type="transmembrane region" description="Helical" evidence="7">
    <location>
        <begin position="155"/>
        <end position="180"/>
    </location>
</feature>
<feature type="transmembrane region" description="Helical" evidence="7">
    <location>
        <begin position="263"/>
        <end position="285"/>
    </location>
</feature>
<dbReference type="EMBL" id="BAAALG010000002">
    <property type="protein sequence ID" value="GAA1093380.1"/>
    <property type="molecule type" value="Genomic_DNA"/>
</dbReference>
<feature type="domain" description="ABC transmembrane type-1" evidence="8">
    <location>
        <begin position="118"/>
        <end position="328"/>
    </location>
</feature>
<feature type="transmembrane region" description="Helical" evidence="7">
    <location>
        <begin position="305"/>
        <end position="331"/>
    </location>
</feature>
<dbReference type="Gene3D" id="1.10.3720.10">
    <property type="entry name" value="MetI-like"/>
    <property type="match status" value="1"/>
</dbReference>
<evidence type="ECO:0000256" key="3">
    <source>
        <dbReference type="ARBA" id="ARBA00022475"/>
    </source>
</evidence>
<evidence type="ECO:0000256" key="4">
    <source>
        <dbReference type="ARBA" id="ARBA00022692"/>
    </source>
</evidence>
<keyword evidence="3" id="KW-1003">Cell membrane</keyword>
<dbReference type="Pfam" id="PF19300">
    <property type="entry name" value="BPD_transp_1_N"/>
    <property type="match status" value="1"/>
</dbReference>
<comment type="caution">
    <text evidence="9">The sequence shown here is derived from an EMBL/GenBank/DDBJ whole genome shotgun (WGS) entry which is preliminary data.</text>
</comment>
<evidence type="ECO:0000256" key="5">
    <source>
        <dbReference type="ARBA" id="ARBA00022989"/>
    </source>
</evidence>
<dbReference type="InterPro" id="IPR035906">
    <property type="entry name" value="MetI-like_sf"/>
</dbReference>
<dbReference type="PROSITE" id="PS50928">
    <property type="entry name" value="ABC_TM1"/>
    <property type="match status" value="1"/>
</dbReference>
<accession>A0ABN1TMD8</accession>
<dbReference type="CDD" id="cd06261">
    <property type="entry name" value="TM_PBP2"/>
    <property type="match status" value="1"/>
</dbReference>
<evidence type="ECO:0000256" key="1">
    <source>
        <dbReference type="ARBA" id="ARBA00004651"/>
    </source>
</evidence>
<organism evidence="9 10">
    <name type="scientific">Nocardioides dubius</name>
    <dbReference type="NCBI Taxonomy" id="317019"/>
    <lineage>
        <taxon>Bacteria</taxon>
        <taxon>Bacillati</taxon>
        <taxon>Actinomycetota</taxon>
        <taxon>Actinomycetes</taxon>
        <taxon>Propionibacteriales</taxon>
        <taxon>Nocardioidaceae</taxon>
        <taxon>Nocardioides</taxon>
    </lineage>
</organism>
<comment type="subcellular location">
    <subcellularLocation>
        <location evidence="1 7">Cell membrane</location>
        <topology evidence="1 7">Multi-pass membrane protein</topology>
    </subcellularLocation>
</comment>
<gene>
    <name evidence="9" type="ORF">GCM10009668_05930</name>
</gene>
<keyword evidence="6 7" id="KW-0472">Membrane</keyword>
<proteinExistence type="inferred from homology"/>
<dbReference type="PANTHER" id="PTHR43163:SF6">
    <property type="entry name" value="DIPEPTIDE TRANSPORT SYSTEM PERMEASE PROTEIN DPPB-RELATED"/>
    <property type="match status" value="1"/>
</dbReference>
<evidence type="ECO:0000256" key="7">
    <source>
        <dbReference type="RuleBase" id="RU363032"/>
    </source>
</evidence>
<feature type="transmembrane region" description="Helical" evidence="7">
    <location>
        <begin position="122"/>
        <end position="143"/>
    </location>
</feature>
<evidence type="ECO:0000313" key="9">
    <source>
        <dbReference type="EMBL" id="GAA1093380.1"/>
    </source>
</evidence>
<protein>
    <submittedName>
        <fullName evidence="9">ABC transporter permease subunit</fullName>
    </submittedName>
</protein>
<dbReference type="InterPro" id="IPR000515">
    <property type="entry name" value="MetI-like"/>
</dbReference>
<keyword evidence="5 7" id="KW-1133">Transmembrane helix</keyword>
<dbReference type="Pfam" id="PF00528">
    <property type="entry name" value="BPD_transp_1"/>
    <property type="match status" value="1"/>
</dbReference>
<keyword evidence="2 7" id="KW-0813">Transport</keyword>
<evidence type="ECO:0000259" key="8">
    <source>
        <dbReference type="PROSITE" id="PS50928"/>
    </source>
</evidence>
<evidence type="ECO:0000256" key="6">
    <source>
        <dbReference type="ARBA" id="ARBA00023136"/>
    </source>
</evidence>
<reference evidence="9 10" key="1">
    <citation type="journal article" date="2019" name="Int. J. Syst. Evol. Microbiol.">
        <title>The Global Catalogue of Microorganisms (GCM) 10K type strain sequencing project: providing services to taxonomists for standard genome sequencing and annotation.</title>
        <authorList>
            <consortium name="The Broad Institute Genomics Platform"/>
            <consortium name="The Broad Institute Genome Sequencing Center for Infectious Disease"/>
            <person name="Wu L."/>
            <person name="Ma J."/>
        </authorList>
    </citation>
    <scope>NUCLEOTIDE SEQUENCE [LARGE SCALE GENOMIC DNA]</scope>
    <source>
        <strain evidence="9 10">JCM 13008</strain>
    </source>
</reference>
<sequence length="338" mass="36205">MWAYVVRRLVVGVVLLLGVSLVTFALFFAAPADQAKAACGKTCTQAQVEITERALGYDKPVVVQWGKFVKGLVVGRSFPDDKALEKTNPELITKCDAPCLGYSKNRGTTVNELIADAAPVSISLAVVAVIIWLVLGVGLGIIAAVTKGTLIDRGLVGLTLVIYAFPTFFIGFFFLKFMAIRWKIFDIPSYVSIADGGVGAWLSGLLLPSFTLALVFLASYVRMTRAFVLESMGEDYIRTARAKGLKGRTVLFKHALRAALTPLVTMTGIDFGTLLGGAVITEQVFGYNGLGKLTVTASNFQDLPTLVGVVLVAGAFVILANIIVDIAYAFIDPRVRIG</sequence>
<dbReference type="RefSeq" id="WP_343991194.1">
    <property type="nucleotide sequence ID" value="NZ_BAAALG010000002.1"/>
</dbReference>
<dbReference type="PANTHER" id="PTHR43163">
    <property type="entry name" value="DIPEPTIDE TRANSPORT SYSTEM PERMEASE PROTEIN DPPB-RELATED"/>
    <property type="match status" value="1"/>
</dbReference>
<name>A0ABN1TMD8_9ACTN</name>
<evidence type="ECO:0000313" key="10">
    <source>
        <dbReference type="Proteomes" id="UP001501581"/>
    </source>
</evidence>
<keyword evidence="10" id="KW-1185">Reference proteome</keyword>
<dbReference type="SUPFAM" id="SSF161098">
    <property type="entry name" value="MetI-like"/>
    <property type="match status" value="1"/>
</dbReference>
<dbReference type="InterPro" id="IPR045621">
    <property type="entry name" value="BPD_transp_1_N"/>
</dbReference>
<evidence type="ECO:0000256" key="2">
    <source>
        <dbReference type="ARBA" id="ARBA00022448"/>
    </source>
</evidence>
<keyword evidence="4 7" id="KW-0812">Transmembrane</keyword>
<dbReference type="Proteomes" id="UP001501581">
    <property type="component" value="Unassembled WGS sequence"/>
</dbReference>
<feature type="transmembrane region" description="Helical" evidence="7">
    <location>
        <begin position="200"/>
        <end position="221"/>
    </location>
</feature>
<comment type="similarity">
    <text evidence="7">Belongs to the binding-protein-dependent transport system permease family.</text>
</comment>